<gene>
    <name evidence="1" type="ORF">KXQ929_LOCUS47628</name>
</gene>
<dbReference type="Gene3D" id="3.40.50.300">
    <property type="entry name" value="P-loop containing nucleotide triphosphate hydrolases"/>
    <property type="match status" value="1"/>
</dbReference>
<evidence type="ECO:0000313" key="2">
    <source>
        <dbReference type="Proteomes" id="UP000663868"/>
    </source>
</evidence>
<sequence>YFYIIFNIAGSIAIGDDGITYLESIDSLNKAQIKQLHTTFETKTLSIEVNKSEEASKIVYSVPFNSNIWAYHDSRLWLNAERLTEPTNDLSPALADAFSLVLPLNEIEYEYEETIEDYLDSKLNSDNEQELIDQRTSQWIDDLRSFLAYVRMIEMPLSYEAECLLKKYFCAGRRTKPTLFSYTELPVSTTDVL</sequence>
<organism evidence="1 2">
    <name type="scientific">Adineta steineri</name>
    <dbReference type="NCBI Taxonomy" id="433720"/>
    <lineage>
        <taxon>Eukaryota</taxon>
        <taxon>Metazoa</taxon>
        <taxon>Spiralia</taxon>
        <taxon>Gnathifera</taxon>
        <taxon>Rotifera</taxon>
        <taxon>Eurotatoria</taxon>
        <taxon>Bdelloidea</taxon>
        <taxon>Adinetida</taxon>
        <taxon>Adinetidae</taxon>
        <taxon>Adineta</taxon>
    </lineage>
</organism>
<dbReference type="AlphaFoldDB" id="A0A820K7L1"/>
<dbReference type="EMBL" id="CAJOBB010017479">
    <property type="protein sequence ID" value="CAF4339505.1"/>
    <property type="molecule type" value="Genomic_DNA"/>
</dbReference>
<accession>A0A820K7L1</accession>
<reference evidence="1" key="1">
    <citation type="submission" date="2021-02" db="EMBL/GenBank/DDBJ databases">
        <authorList>
            <person name="Nowell W R."/>
        </authorList>
    </citation>
    <scope>NUCLEOTIDE SEQUENCE</scope>
</reference>
<protein>
    <submittedName>
        <fullName evidence="1">Uncharacterized protein</fullName>
    </submittedName>
</protein>
<proteinExistence type="predicted"/>
<name>A0A820K7L1_9BILA</name>
<comment type="caution">
    <text evidence="1">The sequence shown here is derived from an EMBL/GenBank/DDBJ whole genome shotgun (WGS) entry which is preliminary data.</text>
</comment>
<evidence type="ECO:0000313" key="1">
    <source>
        <dbReference type="EMBL" id="CAF4339505.1"/>
    </source>
</evidence>
<dbReference type="Proteomes" id="UP000663868">
    <property type="component" value="Unassembled WGS sequence"/>
</dbReference>
<feature type="non-terminal residue" evidence="1">
    <location>
        <position position="1"/>
    </location>
</feature>
<dbReference type="InterPro" id="IPR027417">
    <property type="entry name" value="P-loop_NTPase"/>
</dbReference>